<evidence type="ECO:0000256" key="6">
    <source>
        <dbReference type="ARBA" id="ARBA00012487"/>
    </source>
</evidence>
<evidence type="ECO:0000256" key="17">
    <source>
        <dbReference type="ARBA" id="ARBA00032396"/>
    </source>
</evidence>
<evidence type="ECO:0000256" key="7">
    <source>
        <dbReference type="ARBA" id="ARBA00022516"/>
    </source>
</evidence>
<keyword evidence="22" id="KW-1185">Reference proteome</keyword>
<evidence type="ECO:0000256" key="13">
    <source>
        <dbReference type="ARBA" id="ARBA00023136"/>
    </source>
</evidence>
<dbReference type="GO" id="GO:0004605">
    <property type="term" value="F:phosphatidate cytidylyltransferase activity"/>
    <property type="evidence" value="ECO:0007669"/>
    <property type="project" value="UniProtKB-EC"/>
</dbReference>
<dbReference type="InterPro" id="IPR016720">
    <property type="entry name" value="PC_Trfase_euk"/>
</dbReference>
<keyword evidence="15" id="KW-1208">Phospholipid metabolism</keyword>
<evidence type="ECO:0000256" key="16">
    <source>
        <dbReference type="ARBA" id="ARBA00029893"/>
    </source>
</evidence>
<dbReference type="GO" id="GO:0016024">
    <property type="term" value="P:CDP-diacylglycerol biosynthetic process"/>
    <property type="evidence" value="ECO:0007669"/>
    <property type="project" value="UniProtKB-UniPathway"/>
</dbReference>
<evidence type="ECO:0000256" key="3">
    <source>
        <dbReference type="ARBA" id="ARBA00005119"/>
    </source>
</evidence>
<evidence type="ECO:0000256" key="8">
    <source>
        <dbReference type="ARBA" id="ARBA00022679"/>
    </source>
</evidence>
<dbReference type="OrthoDB" id="10260889at2759"/>
<feature type="transmembrane region" description="Helical" evidence="20">
    <location>
        <begin position="102"/>
        <end position="120"/>
    </location>
</feature>
<organism evidence="21">
    <name type="scientific">Blastocystis hominis</name>
    <dbReference type="NCBI Taxonomy" id="12968"/>
    <lineage>
        <taxon>Eukaryota</taxon>
        <taxon>Sar</taxon>
        <taxon>Stramenopiles</taxon>
        <taxon>Bigyra</taxon>
        <taxon>Opalozoa</taxon>
        <taxon>Opalinata</taxon>
        <taxon>Blastocystidae</taxon>
        <taxon>Blastocystis</taxon>
    </lineage>
</organism>
<dbReference type="RefSeq" id="XP_012897346.1">
    <property type="nucleotide sequence ID" value="XM_013041892.1"/>
</dbReference>
<feature type="transmembrane region" description="Helical" evidence="20">
    <location>
        <begin position="172"/>
        <end position="190"/>
    </location>
</feature>
<protein>
    <recommendedName>
        <fullName evidence="6">phosphatidate cytidylyltransferase</fullName>
        <ecNumber evidence="6">2.7.7.41</ecNumber>
    </recommendedName>
    <alternativeName>
        <fullName evidence="16">CDP-diacylglycerol synthase</fullName>
    </alternativeName>
    <alternativeName>
        <fullName evidence="17">CDP-diglyceride pyrophosphorylase</fullName>
    </alternativeName>
    <alternativeName>
        <fullName evidence="18">CDP-diglyceride synthase</fullName>
    </alternativeName>
</protein>
<dbReference type="UniPathway" id="UPA00557">
    <property type="reaction ID" value="UER00614"/>
</dbReference>
<keyword evidence="13 20" id="KW-0472">Membrane</keyword>
<keyword evidence="14" id="KW-0594">Phospholipid biosynthesis</keyword>
<dbReference type="PANTHER" id="PTHR13773">
    <property type="entry name" value="PHOSPHATIDATE CYTIDYLYLTRANSFERASE"/>
    <property type="match status" value="1"/>
</dbReference>
<dbReference type="AlphaFoldDB" id="D8M5F9"/>
<accession>D8M5F9</accession>
<gene>
    <name evidence="21" type="ORF">GSBLH_T00003192001</name>
</gene>
<evidence type="ECO:0000256" key="14">
    <source>
        <dbReference type="ARBA" id="ARBA00023209"/>
    </source>
</evidence>
<feature type="compositionally biased region" description="Basic and acidic residues" evidence="19">
    <location>
        <begin position="1"/>
        <end position="15"/>
    </location>
</feature>
<evidence type="ECO:0000256" key="2">
    <source>
        <dbReference type="ARBA" id="ARBA00004141"/>
    </source>
</evidence>
<evidence type="ECO:0000256" key="19">
    <source>
        <dbReference type="SAM" id="MobiDB-lite"/>
    </source>
</evidence>
<dbReference type="EC" id="2.7.7.41" evidence="6"/>
<dbReference type="Proteomes" id="UP000008312">
    <property type="component" value="Unassembled WGS sequence"/>
</dbReference>
<evidence type="ECO:0000256" key="9">
    <source>
        <dbReference type="ARBA" id="ARBA00022692"/>
    </source>
</evidence>
<evidence type="ECO:0000256" key="12">
    <source>
        <dbReference type="ARBA" id="ARBA00023098"/>
    </source>
</evidence>
<comment type="subcellular location">
    <subcellularLocation>
        <location evidence="2">Membrane</location>
        <topology evidence="2">Multi-pass membrane protein</topology>
    </subcellularLocation>
</comment>
<dbReference type="InParanoid" id="D8M5F9"/>
<feature type="transmembrane region" description="Helical" evidence="20">
    <location>
        <begin position="310"/>
        <end position="330"/>
    </location>
</feature>
<keyword evidence="12" id="KW-0443">Lipid metabolism</keyword>
<sequence length="372" mass="42708">MNPETEELRKRRSEPQEMTADGRDEDEIDSIEQPVSSNAKEKKGSSILVRVISGFAILFAFIGIVYMGHYPVIMLITAIQFGLFYELLNVRYKEAVEKEIPHFRTLHWVIFMTAMFIVFGKQSAVGMMHYIPYFEFVVKYHSFISVILYSSLFVILVLSLKKGYLKYQIGQIAWTMLTIIIVIYQVRAAVPMIMDGIIWVVLPCMTVAFNDTMAYFFGMAFGRKFIPYPLTPLSPNKSWEGFIGGGIASIVIGEIMAYYFKVPHLYCPFNKPNCPVPNYYLLHHYSFPSWLAGILGRTGFDLEPIYIHEFFLALFAALVAPFGGFFASAIKRAYGKKDFNSIIPGHGGLMDRFDCQFIMLYFTSMYYNTFIR</sequence>
<keyword evidence="9 20" id="KW-0812">Transmembrane</keyword>
<feature type="transmembrane region" description="Helical" evidence="20">
    <location>
        <begin position="239"/>
        <end position="260"/>
    </location>
</feature>
<keyword evidence="10" id="KW-0548">Nucleotidyltransferase</keyword>
<comment type="pathway">
    <text evidence="4">Lipid metabolism.</text>
</comment>
<evidence type="ECO:0000313" key="21">
    <source>
        <dbReference type="EMBL" id="CBK23298.2"/>
    </source>
</evidence>
<evidence type="ECO:0000256" key="11">
    <source>
        <dbReference type="ARBA" id="ARBA00022989"/>
    </source>
</evidence>
<evidence type="ECO:0000256" key="20">
    <source>
        <dbReference type="SAM" id="Phobius"/>
    </source>
</evidence>
<comment type="catalytic activity">
    <reaction evidence="1">
        <text>a 1,2-diacyl-sn-glycero-3-phosphate + CTP + H(+) = a CDP-1,2-diacyl-sn-glycerol + diphosphate</text>
        <dbReference type="Rhea" id="RHEA:16229"/>
        <dbReference type="ChEBI" id="CHEBI:15378"/>
        <dbReference type="ChEBI" id="CHEBI:33019"/>
        <dbReference type="ChEBI" id="CHEBI:37563"/>
        <dbReference type="ChEBI" id="CHEBI:58332"/>
        <dbReference type="ChEBI" id="CHEBI:58608"/>
        <dbReference type="EC" id="2.7.7.41"/>
    </reaction>
</comment>
<dbReference type="GO" id="GO:0005789">
    <property type="term" value="C:endoplasmic reticulum membrane"/>
    <property type="evidence" value="ECO:0007669"/>
    <property type="project" value="TreeGrafter"/>
</dbReference>
<evidence type="ECO:0000256" key="4">
    <source>
        <dbReference type="ARBA" id="ARBA00005189"/>
    </source>
</evidence>
<evidence type="ECO:0000256" key="1">
    <source>
        <dbReference type="ARBA" id="ARBA00001698"/>
    </source>
</evidence>
<evidence type="ECO:0000256" key="15">
    <source>
        <dbReference type="ARBA" id="ARBA00023264"/>
    </source>
</evidence>
<dbReference type="PANTHER" id="PTHR13773:SF8">
    <property type="entry name" value="PHOSPHATIDATE CYTIDYLYLTRANSFERASE, PHOTORECEPTOR-SPECIFIC"/>
    <property type="match status" value="1"/>
</dbReference>
<dbReference type="EMBL" id="FN668659">
    <property type="protein sequence ID" value="CBK23298.2"/>
    <property type="molecule type" value="Genomic_DNA"/>
</dbReference>
<evidence type="ECO:0000256" key="5">
    <source>
        <dbReference type="ARBA" id="ARBA00010185"/>
    </source>
</evidence>
<feature type="transmembrane region" description="Helical" evidence="20">
    <location>
        <begin position="196"/>
        <end position="218"/>
    </location>
</feature>
<reference evidence="21" key="1">
    <citation type="submission" date="2010-02" db="EMBL/GenBank/DDBJ databases">
        <title>Sequencing and annotation of the Blastocystis hominis genome.</title>
        <authorList>
            <person name="Wincker P."/>
        </authorList>
    </citation>
    <scope>NUCLEOTIDE SEQUENCE</scope>
    <source>
        <strain evidence="21">Singapore isolate B</strain>
    </source>
</reference>
<comment type="similarity">
    <text evidence="5">Belongs to the CDS family.</text>
</comment>
<evidence type="ECO:0000256" key="18">
    <source>
        <dbReference type="ARBA" id="ARBA00033406"/>
    </source>
</evidence>
<keyword evidence="7" id="KW-0444">Lipid biosynthesis</keyword>
<dbReference type="GeneID" id="24920303"/>
<dbReference type="OMA" id="FFAYMYF"/>
<name>D8M5F9_BLAHO</name>
<proteinExistence type="inferred from homology"/>
<evidence type="ECO:0000256" key="10">
    <source>
        <dbReference type="ARBA" id="ARBA00022695"/>
    </source>
</evidence>
<dbReference type="Pfam" id="PF01148">
    <property type="entry name" value="CTP_transf_1"/>
    <property type="match status" value="1"/>
</dbReference>
<keyword evidence="8" id="KW-0808">Transferase</keyword>
<feature type="transmembrane region" description="Helical" evidence="20">
    <location>
        <begin position="72"/>
        <end position="90"/>
    </location>
</feature>
<comment type="pathway">
    <text evidence="3">Phospholipid metabolism; CDP-diacylglycerol biosynthesis; CDP-diacylglycerol from sn-glycerol 3-phosphate: step 3/3.</text>
</comment>
<feature type="region of interest" description="Disordered" evidence="19">
    <location>
        <begin position="1"/>
        <end position="37"/>
    </location>
</feature>
<feature type="transmembrane region" description="Helical" evidence="20">
    <location>
        <begin position="140"/>
        <end position="160"/>
    </location>
</feature>
<feature type="transmembrane region" description="Helical" evidence="20">
    <location>
        <begin position="47"/>
        <end position="66"/>
    </location>
</feature>
<keyword evidence="11 20" id="KW-1133">Transmembrane helix</keyword>
<evidence type="ECO:0000313" key="22">
    <source>
        <dbReference type="Proteomes" id="UP000008312"/>
    </source>
</evidence>
<dbReference type="FunCoup" id="D8M5F9">
    <property type="interactions" value="228"/>
</dbReference>